<dbReference type="EMBL" id="LAZP02000375">
    <property type="protein sequence ID" value="PFH57700.1"/>
    <property type="molecule type" value="Genomic_DNA"/>
</dbReference>
<organism evidence="1 2">
    <name type="scientific">Ophiocordyceps unilateralis</name>
    <name type="common">Zombie-ant fungus</name>
    <name type="synonym">Torrubia unilateralis</name>
    <dbReference type="NCBI Taxonomy" id="268505"/>
    <lineage>
        <taxon>Eukaryota</taxon>
        <taxon>Fungi</taxon>
        <taxon>Dikarya</taxon>
        <taxon>Ascomycota</taxon>
        <taxon>Pezizomycotina</taxon>
        <taxon>Sordariomycetes</taxon>
        <taxon>Hypocreomycetidae</taxon>
        <taxon>Hypocreales</taxon>
        <taxon>Ophiocordycipitaceae</taxon>
        <taxon>Ophiocordyceps</taxon>
    </lineage>
</organism>
<dbReference type="AlphaFoldDB" id="A0A2A9PA15"/>
<proteinExistence type="predicted"/>
<dbReference type="Proteomes" id="UP000037136">
    <property type="component" value="Unassembled WGS sequence"/>
</dbReference>
<reference evidence="1 2" key="2">
    <citation type="journal article" date="2017" name="Sci. Rep.">
        <title>Ant-infecting Ophiocordyceps genomes reveal a high diversity of potential behavioral manipulation genes and a possible major role for enterotoxins.</title>
        <authorList>
            <person name="de Bekker C."/>
            <person name="Ohm R.A."/>
            <person name="Evans H.C."/>
            <person name="Brachmann A."/>
            <person name="Hughes D.P."/>
        </authorList>
    </citation>
    <scope>NUCLEOTIDE SEQUENCE [LARGE SCALE GENOMIC DNA]</scope>
    <source>
        <strain evidence="1 2">SC16a</strain>
    </source>
</reference>
<gene>
    <name evidence="1" type="ORF">XA68_14679</name>
</gene>
<reference evidence="1 2" key="1">
    <citation type="journal article" date="2015" name="BMC Genomics">
        <title>Gene expression during zombie ant biting behavior reflects the complexity underlying fungal parasitic behavioral manipulation.</title>
        <authorList>
            <person name="de Bekker C."/>
            <person name="Ohm R.A."/>
            <person name="Loreto R.G."/>
            <person name="Sebastian A."/>
            <person name="Albert I."/>
            <person name="Merrow M."/>
            <person name="Brachmann A."/>
            <person name="Hughes D.P."/>
        </authorList>
    </citation>
    <scope>NUCLEOTIDE SEQUENCE [LARGE SCALE GENOMIC DNA]</scope>
    <source>
        <strain evidence="1 2">SC16a</strain>
    </source>
</reference>
<name>A0A2A9PA15_OPHUN</name>
<evidence type="ECO:0000313" key="2">
    <source>
        <dbReference type="Proteomes" id="UP000037136"/>
    </source>
</evidence>
<sequence>MEESALASIHLITESDLKTALAFLFFSFSDLKKQDVDGMLASLIKKLCHRPSTKKLDGALMAASRGLIATL</sequence>
<protein>
    <submittedName>
        <fullName evidence="1">Uncharacterized protein</fullName>
    </submittedName>
</protein>
<comment type="caution">
    <text evidence="1">The sequence shown here is derived from an EMBL/GenBank/DDBJ whole genome shotgun (WGS) entry which is preliminary data.</text>
</comment>
<keyword evidence="2" id="KW-1185">Reference proteome</keyword>
<evidence type="ECO:0000313" key="1">
    <source>
        <dbReference type="EMBL" id="PFH57700.1"/>
    </source>
</evidence>
<accession>A0A2A9PA15</accession>